<dbReference type="AlphaFoldDB" id="A0A067N1V7"/>
<keyword evidence="5" id="KW-0227">DNA damage</keyword>
<dbReference type="GO" id="GO:0006310">
    <property type="term" value="P:DNA recombination"/>
    <property type="evidence" value="ECO:0007669"/>
    <property type="project" value="TreeGrafter"/>
</dbReference>
<dbReference type="InParanoid" id="A0A067N1V7"/>
<dbReference type="InterPro" id="IPR006086">
    <property type="entry name" value="XPG-I_dom"/>
</dbReference>
<evidence type="ECO:0000256" key="1">
    <source>
        <dbReference type="ARBA" id="ARBA00022722"/>
    </source>
</evidence>
<evidence type="ECO:0000256" key="4">
    <source>
        <dbReference type="ARBA" id="ARBA00022842"/>
    </source>
</evidence>
<keyword evidence="3 5" id="KW-0378">Hydrolase</keyword>
<evidence type="ECO:0000256" key="2">
    <source>
        <dbReference type="ARBA" id="ARBA00022723"/>
    </source>
</evidence>
<dbReference type="HOGENOM" id="CLU_021984_0_0_1"/>
<feature type="region of interest" description="Disordered" evidence="6">
    <location>
        <begin position="177"/>
        <end position="219"/>
    </location>
</feature>
<dbReference type="GO" id="GO:0046872">
    <property type="term" value="F:metal ion binding"/>
    <property type="evidence" value="ECO:0007669"/>
    <property type="project" value="UniProtKB-UniRule"/>
</dbReference>
<dbReference type="EMBL" id="KL198017">
    <property type="protein sequence ID" value="KDQ20930.1"/>
    <property type="molecule type" value="Genomic_DNA"/>
</dbReference>
<evidence type="ECO:0000259" key="8">
    <source>
        <dbReference type="SMART" id="SM00485"/>
    </source>
</evidence>
<evidence type="ECO:0000256" key="6">
    <source>
        <dbReference type="SAM" id="MobiDB-lite"/>
    </source>
</evidence>
<dbReference type="GO" id="GO:0005634">
    <property type="term" value="C:nucleus"/>
    <property type="evidence" value="ECO:0007669"/>
    <property type="project" value="UniProtKB-SubCell"/>
</dbReference>
<dbReference type="Proteomes" id="UP000027195">
    <property type="component" value="Unassembled WGS sequence"/>
</dbReference>
<dbReference type="STRING" id="930990.A0A067N1V7"/>
<evidence type="ECO:0000313" key="9">
    <source>
        <dbReference type="EMBL" id="KDQ20930.1"/>
    </source>
</evidence>
<dbReference type="GO" id="GO:0035312">
    <property type="term" value="F:5'-3' DNA exonuclease activity"/>
    <property type="evidence" value="ECO:0007669"/>
    <property type="project" value="UniProtKB-UniRule"/>
</dbReference>
<dbReference type="OrthoDB" id="31113at2759"/>
<dbReference type="InterPro" id="IPR036279">
    <property type="entry name" value="5-3_exonuclease_C_sf"/>
</dbReference>
<organism evidence="9 10">
    <name type="scientific">Botryobasidium botryosum (strain FD-172 SS1)</name>
    <dbReference type="NCBI Taxonomy" id="930990"/>
    <lineage>
        <taxon>Eukaryota</taxon>
        <taxon>Fungi</taxon>
        <taxon>Dikarya</taxon>
        <taxon>Basidiomycota</taxon>
        <taxon>Agaricomycotina</taxon>
        <taxon>Agaricomycetes</taxon>
        <taxon>Cantharellales</taxon>
        <taxon>Botryobasidiaceae</taxon>
        <taxon>Botryobasidium</taxon>
    </lineage>
</organism>
<feature type="region of interest" description="Disordered" evidence="6">
    <location>
        <begin position="255"/>
        <end position="288"/>
    </location>
</feature>
<dbReference type="Pfam" id="PF00752">
    <property type="entry name" value="XPG_N"/>
    <property type="match status" value="1"/>
</dbReference>
<protein>
    <recommendedName>
        <fullName evidence="5">Exonuclease 1</fullName>
        <ecNumber evidence="5">3.1.-.-</ecNumber>
    </recommendedName>
</protein>
<evidence type="ECO:0000256" key="3">
    <source>
        <dbReference type="ARBA" id="ARBA00022801"/>
    </source>
</evidence>
<keyword evidence="5" id="KW-0539">Nucleus</keyword>
<dbReference type="EC" id="3.1.-.-" evidence="5"/>
<dbReference type="SMART" id="SM00279">
    <property type="entry name" value="HhH2"/>
    <property type="match status" value="1"/>
</dbReference>
<dbReference type="Pfam" id="PF00867">
    <property type="entry name" value="XPG_I"/>
    <property type="match status" value="1"/>
</dbReference>
<evidence type="ECO:0000256" key="5">
    <source>
        <dbReference type="RuleBase" id="RU910737"/>
    </source>
</evidence>
<keyword evidence="1 5" id="KW-0540">Nuclease</keyword>
<keyword evidence="5" id="KW-0234">DNA repair</keyword>
<evidence type="ECO:0000259" key="7">
    <source>
        <dbReference type="SMART" id="SM00484"/>
    </source>
</evidence>
<feature type="compositionally biased region" description="Low complexity" evidence="6">
    <location>
        <begin position="210"/>
        <end position="219"/>
    </location>
</feature>
<evidence type="ECO:0000313" key="10">
    <source>
        <dbReference type="Proteomes" id="UP000027195"/>
    </source>
</evidence>
<dbReference type="SUPFAM" id="SSF47807">
    <property type="entry name" value="5' to 3' exonuclease, C-terminal subdomain"/>
    <property type="match status" value="1"/>
</dbReference>
<comment type="cofactor">
    <cofactor evidence="5">
        <name>Mg(2+)</name>
        <dbReference type="ChEBI" id="CHEBI:18420"/>
    </cofactor>
    <text evidence="5">Binds 2 magnesium ions per subunit. They probably participate in the reaction catalyzed by the enzyme. May bind an additional third magnesium ion after substrate binding.</text>
</comment>
<dbReference type="CDD" id="cd09897">
    <property type="entry name" value="H3TH_FEN1-XPG-like"/>
    <property type="match status" value="1"/>
</dbReference>
<dbReference type="PRINTS" id="PR00853">
    <property type="entry name" value="XPGRADSUPER"/>
</dbReference>
<keyword evidence="5" id="KW-0267">Excision nuclease</keyword>
<feature type="domain" description="XPG-I" evidence="7">
    <location>
        <begin position="431"/>
        <end position="500"/>
    </location>
</feature>
<keyword evidence="5" id="KW-0269">Exonuclease</keyword>
<keyword evidence="10" id="KW-1185">Reference proteome</keyword>
<dbReference type="PANTHER" id="PTHR11081:SF8">
    <property type="entry name" value="EXONUCLEASE 1"/>
    <property type="match status" value="1"/>
</dbReference>
<feature type="region of interest" description="Disordered" evidence="6">
    <location>
        <begin position="307"/>
        <end position="338"/>
    </location>
</feature>
<dbReference type="Gene3D" id="3.40.50.1010">
    <property type="entry name" value="5'-nuclease"/>
    <property type="match status" value="2"/>
</dbReference>
<sequence length="673" mass="74015">MGVLGLTKFLIEKCPKVIQEIPGRFKELSGKTIALDATLITQRFHFAPAPQQYRHVLGWYKLICELQSNNVRAICIFDGASRSQAKMPEVQRRKEVRQQFSARKLMEEQRQDRLLALRSLVERYRALSESEKLRIADSLKHLMGTRRLISDLASNSERSTRLDSDRLATGMELTEIRHTPSQPSLPYAFAGSASPVGDTPRAAIHTEKASSSPPSKELPLSEGLELLRTRSPPPGLYETLPSSLGPSTIAIPYLANDPAPTSADSVSSTHSSEMLSHELPSSDLSEDQGSMTDVLVHQAHMDSVIGISNASPVSGNAPTLSLSPSSPPGTLHPPDDLSLPSVSDELCSLLLPGLVDLPSETGYTASKKQLEVTQAERAFWDTLTDDSATAPMLDAKLDEITTGSSSILDSWEKRIDPPNSRTYSEVKLMLKAMGVPYFALGTHEAEGVAASLVLNGRADFVASEDSDVLLYGAPLLRDVTSMGKPLRLFCSPDIPASLGLTPSAFVDFGIILGTDFSKKLKNVGPMKAIELVKEYHAIEKIIEALPELNKKRGKRTFELPAKLDEDAYMRQVAAARQIFTHLPPLPPKRQLKRNKRSNKRVIKLLARFDLVEVLRQQAEEERMARALENTGPENALAGNYFEGESPGWSWSEDGWADIFNAKQTHLQTSHSQL</sequence>
<reference evidence="10" key="1">
    <citation type="journal article" date="2014" name="Proc. Natl. Acad. Sci. U.S.A.">
        <title>Extensive sampling of basidiomycete genomes demonstrates inadequacy of the white-rot/brown-rot paradigm for wood decay fungi.</title>
        <authorList>
            <person name="Riley R."/>
            <person name="Salamov A.A."/>
            <person name="Brown D.W."/>
            <person name="Nagy L.G."/>
            <person name="Floudas D."/>
            <person name="Held B.W."/>
            <person name="Levasseur A."/>
            <person name="Lombard V."/>
            <person name="Morin E."/>
            <person name="Otillar R."/>
            <person name="Lindquist E.A."/>
            <person name="Sun H."/>
            <person name="LaButti K.M."/>
            <person name="Schmutz J."/>
            <person name="Jabbour D."/>
            <person name="Luo H."/>
            <person name="Baker S.E."/>
            <person name="Pisabarro A.G."/>
            <person name="Walton J.D."/>
            <person name="Blanchette R.A."/>
            <person name="Henrissat B."/>
            <person name="Martin F."/>
            <person name="Cullen D."/>
            <person name="Hibbett D.S."/>
            <person name="Grigoriev I.V."/>
        </authorList>
    </citation>
    <scope>NUCLEOTIDE SEQUENCE [LARGE SCALE GENOMIC DNA]</scope>
    <source>
        <strain evidence="10">FD-172 SS1</strain>
    </source>
</reference>
<dbReference type="SMART" id="SM00484">
    <property type="entry name" value="XPGI"/>
    <property type="match status" value="1"/>
</dbReference>
<dbReference type="InterPro" id="IPR029060">
    <property type="entry name" value="PIN-like_dom_sf"/>
</dbReference>
<name>A0A067N1V7_BOTB1</name>
<dbReference type="InterPro" id="IPR006084">
    <property type="entry name" value="XPG/Rad2"/>
</dbReference>
<gene>
    <name evidence="9" type="ORF">BOTBODRAFT_124812</name>
</gene>
<comment type="similarity">
    <text evidence="5">Belongs to the XPG/RAD2 endonuclease family. EXO1 subfamily.</text>
</comment>
<keyword evidence="5" id="KW-0228">DNA excision</keyword>
<dbReference type="InterPro" id="IPR008918">
    <property type="entry name" value="HhH2"/>
</dbReference>
<dbReference type="PANTHER" id="PTHR11081">
    <property type="entry name" value="FLAP ENDONUCLEASE FAMILY MEMBER"/>
    <property type="match status" value="1"/>
</dbReference>
<feature type="compositionally biased region" description="Polar residues" evidence="6">
    <location>
        <begin position="307"/>
        <end position="317"/>
    </location>
</feature>
<keyword evidence="4 5" id="KW-0460">Magnesium</keyword>
<dbReference type="InterPro" id="IPR006085">
    <property type="entry name" value="XPG_DNA_repair_N"/>
</dbReference>
<dbReference type="GO" id="GO:0006298">
    <property type="term" value="P:mismatch repair"/>
    <property type="evidence" value="ECO:0007669"/>
    <property type="project" value="TreeGrafter"/>
</dbReference>
<proteinExistence type="inferred from homology"/>
<comment type="function">
    <text evidence="5">5'-&gt;3' double-stranded DNA exonuclease which may also possess a cryptic 3'-&gt;5' double-stranded DNA exonuclease activity. Functions in DNA mismatch repair.</text>
</comment>
<keyword evidence="5" id="KW-0238">DNA-binding</keyword>
<comment type="subcellular location">
    <subcellularLocation>
        <location evidence="5">Nucleus</location>
    </subcellularLocation>
</comment>
<dbReference type="SUPFAM" id="SSF88723">
    <property type="entry name" value="PIN domain-like"/>
    <property type="match status" value="1"/>
</dbReference>
<dbReference type="SMART" id="SM00485">
    <property type="entry name" value="XPGN"/>
    <property type="match status" value="1"/>
</dbReference>
<accession>A0A067N1V7</accession>
<keyword evidence="2 5" id="KW-0479">Metal-binding</keyword>
<dbReference type="GO" id="GO:0017108">
    <property type="term" value="F:5'-flap endonuclease activity"/>
    <property type="evidence" value="ECO:0007669"/>
    <property type="project" value="TreeGrafter"/>
</dbReference>
<feature type="compositionally biased region" description="Low complexity" evidence="6">
    <location>
        <begin position="262"/>
        <end position="272"/>
    </location>
</feature>
<feature type="domain" description="XPG N-terminal" evidence="8">
    <location>
        <begin position="1"/>
        <end position="100"/>
    </location>
</feature>
<dbReference type="Gene3D" id="1.10.150.20">
    <property type="entry name" value="5' to 3' exonuclease, C-terminal subdomain"/>
    <property type="match status" value="1"/>
</dbReference>
<dbReference type="GO" id="GO:0003677">
    <property type="term" value="F:DNA binding"/>
    <property type="evidence" value="ECO:0007669"/>
    <property type="project" value="UniProtKB-UniRule"/>
</dbReference>